<evidence type="ECO:0000313" key="1">
    <source>
        <dbReference type="EMBL" id="GCD60915.1"/>
    </source>
</evidence>
<proteinExistence type="predicted"/>
<gene>
    <name evidence="1" type="ORF">NBRC3278_0008</name>
</gene>
<dbReference type="EMBL" id="BDEV01000001">
    <property type="protein sequence ID" value="GCD60915.1"/>
    <property type="molecule type" value="Genomic_DNA"/>
</dbReference>
<dbReference type="Proteomes" id="UP000287385">
    <property type="component" value="Unassembled WGS sequence"/>
</dbReference>
<name>A0A401WZA9_ACEPA</name>
<sequence>MKNTAHRRKIGSVNLLVAIVLHNKNSTTNSQDRPMLSMRHSIKSQNPLKNKGFAPGTFLGYRFITIAKVRLNASCCFQIDTLARFLVHSTHNQLTASCVTRENRTAPFLYSEASGWFCVDNFSKNAVAFSSRHSCVQRNPHHAGCAFFVLSQIVINMQVSDGRKISRASVRLHA</sequence>
<dbReference type="AlphaFoldDB" id="A0A401WZA9"/>
<keyword evidence="2" id="KW-1185">Reference proteome</keyword>
<protein>
    <submittedName>
        <fullName evidence="1">Uncharacterized protein</fullName>
    </submittedName>
</protein>
<accession>A0A401WZA9</accession>
<organism evidence="1 2">
    <name type="scientific">Acetobacter pasteurianus NBRC 3278</name>
    <dbReference type="NCBI Taxonomy" id="1226660"/>
    <lineage>
        <taxon>Bacteria</taxon>
        <taxon>Pseudomonadati</taxon>
        <taxon>Pseudomonadota</taxon>
        <taxon>Alphaproteobacteria</taxon>
        <taxon>Acetobacterales</taxon>
        <taxon>Acetobacteraceae</taxon>
        <taxon>Acetobacter</taxon>
    </lineage>
</organism>
<comment type="caution">
    <text evidence="1">The sequence shown here is derived from an EMBL/GenBank/DDBJ whole genome shotgun (WGS) entry which is preliminary data.</text>
</comment>
<evidence type="ECO:0000313" key="2">
    <source>
        <dbReference type="Proteomes" id="UP000287385"/>
    </source>
</evidence>
<reference evidence="1 2" key="1">
    <citation type="submission" date="2016-06" db="EMBL/GenBank/DDBJ databases">
        <title>Acetobacter pasteurianus NBRC 3278 whole genome sequencing project.</title>
        <authorList>
            <person name="Matsutani M."/>
            <person name="Shiwa Y."/>
            <person name="Okamoto-Kainuma A."/>
            <person name="Ishikawa M."/>
            <person name="Koizumi Y."/>
            <person name="Yoshikawa H."/>
            <person name="Yakushi T."/>
            <person name="Matsushita K."/>
        </authorList>
    </citation>
    <scope>NUCLEOTIDE SEQUENCE [LARGE SCALE GENOMIC DNA]</scope>
    <source>
        <strain evidence="1 2">NBRC 3278</strain>
    </source>
</reference>